<organism evidence="3 4">
    <name type="scientific">Alistipes senegalensis JC50</name>
    <dbReference type="NCBI Taxonomy" id="1033732"/>
    <lineage>
        <taxon>Bacteria</taxon>
        <taxon>Pseudomonadati</taxon>
        <taxon>Bacteroidota</taxon>
        <taxon>Bacteroidia</taxon>
        <taxon>Bacteroidales</taxon>
        <taxon>Rikenellaceae</taxon>
        <taxon>Alistipes</taxon>
    </lineage>
</organism>
<accession>A0ABY5V692</accession>
<feature type="transmembrane region" description="Helical" evidence="1">
    <location>
        <begin position="64"/>
        <end position="83"/>
    </location>
</feature>
<proteinExistence type="predicted"/>
<feature type="domain" description="Acyltransferase 3" evidence="2">
    <location>
        <begin position="39"/>
        <end position="314"/>
    </location>
</feature>
<keyword evidence="3" id="KW-0808">Transferase</keyword>
<keyword evidence="1" id="KW-0812">Transmembrane</keyword>
<feature type="transmembrane region" description="Helical" evidence="1">
    <location>
        <begin position="271"/>
        <end position="292"/>
    </location>
</feature>
<dbReference type="Pfam" id="PF01757">
    <property type="entry name" value="Acyl_transf_3"/>
    <property type="match status" value="1"/>
</dbReference>
<protein>
    <submittedName>
        <fullName evidence="3">Acyltransferase</fullName>
    </submittedName>
</protein>
<dbReference type="InterPro" id="IPR050879">
    <property type="entry name" value="Acyltransferase_3"/>
</dbReference>
<name>A0ABY5V692_9BACT</name>
<dbReference type="PANTHER" id="PTHR23028:SF53">
    <property type="entry name" value="ACYL_TRANSF_3 DOMAIN-CONTAINING PROTEIN"/>
    <property type="match status" value="1"/>
</dbReference>
<sequence length="327" mass="37277">MTPTAKALLFLIITFLPVLLTIRKQTEGGGNCQLLDFNYTNCLRGVAILLIMTGHIVGTMGFRYINPFGGTGVALFLFLSGFGCNESYKHKGLNGFWRKKVKRVLLPYGIVITLIYAFLQKSIWDLSYLLEIYGLQTTYWFIAFLIKWYIVFWATTKFILRWRVITMCFCGLLMLVFLPEIEAEQSLSFLLGVVCSEKLKSVKSLSKSRLAVITILGLVIGGLFLAIKQLPEVRQYEGESVYAIVQMMIKVPFAISLVAVLTFLPSLLKSHYLMLAGIISYELYLVHFPFYIYLEGRLMWAILLFVCSFIVAYVFNRFNVKISKLIG</sequence>
<evidence type="ECO:0000313" key="4">
    <source>
        <dbReference type="Proteomes" id="UP001058267"/>
    </source>
</evidence>
<keyword evidence="1" id="KW-1133">Transmembrane helix</keyword>
<dbReference type="GO" id="GO:0016746">
    <property type="term" value="F:acyltransferase activity"/>
    <property type="evidence" value="ECO:0007669"/>
    <property type="project" value="UniProtKB-KW"/>
</dbReference>
<dbReference type="InterPro" id="IPR002656">
    <property type="entry name" value="Acyl_transf_3_dom"/>
</dbReference>
<dbReference type="RefSeq" id="WP_083870963.1">
    <property type="nucleotide sequence ID" value="NZ_CP102252.1"/>
</dbReference>
<dbReference type="Proteomes" id="UP001058267">
    <property type="component" value="Chromosome"/>
</dbReference>
<keyword evidence="4" id="KW-1185">Reference proteome</keyword>
<keyword evidence="1" id="KW-0472">Membrane</keyword>
<evidence type="ECO:0000256" key="1">
    <source>
        <dbReference type="SAM" id="Phobius"/>
    </source>
</evidence>
<dbReference type="EMBL" id="CP102252">
    <property type="protein sequence ID" value="UWN65155.1"/>
    <property type="molecule type" value="Genomic_DNA"/>
</dbReference>
<feature type="transmembrane region" description="Helical" evidence="1">
    <location>
        <begin position="298"/>
        <end position="315"/>
    </location>
</feature>
<gene>
    <name evidence="3" type="ORF">NQ519_15685</name>
</gene>
<dbReference type="PANTHER" id="PTHR23028">
    <property type="entry name" value="ACETYLTRANSFERASE"/>
    <property type="match status" value="1"/>
</dbReference>
<evidence type="ECO:0000313" key="3">
    <source>
        <dbReference type="EMBL" id="UWN65155.1"/>
    </source>
</evidence>
<evidence type="ECO:0000259" key="2">
    <source>
        <dbReference type="Pfam" id="PF01757"/>
    </source>
</evidence>
<feature type="transmembrane region" description="Helical" evidence="1">
    <location>
        <begin position="242"/>
        <end position="264"/>
    </location>
</feature>
<feature type="transmembrane region" description="Helical" evidence="1">
    <location>
        <begin position="132"/>
        <end position="154"/>
    </location>
</feature>
<feature type="transmembrane region" description="Helical" evidence="1">
    <location>
        <begin position="103"/>
        <end position="120"/>
    </location>
</feature>
<feature type="transmembrane region" description="Helical" evidence="1">
    <location>
        <begin position="38"/>
        <end position="57"/>
    </location>
</feature>
<keyword evidence="3" id="KW-0012">Acyltransferase</keyword>
<feature type="transmembrane region" description="Helical" evidence="1">
    <location>
        <begin position="210"/>
        <end position="230"/>
    </location>
</feature>
<reference evidence="3" key="1">
    <citation type="journal article" date="2022" name="Cell">
        <title>Design, construction, and in vivo augmentation of a complex gut microbiome.</title>
        <authorList>
            <person name="Cheng A.G."/>
            <person name="Ho P.Y."/>
            <person name="Aranda-Diaz A."/>
            <person name="Jain S."/>
            <person name="Yu F.B."/>
            <person name="Meng X."/>
            <person name="Wang M."/>
            <person name="Iakiviak M."/>
            <person name="Nagashima K."/>
            <person name="Zhao A."/>
            <person name="Murugkar P."/>
            <person name="Patil A."/>
            <person name="Atabakhsh K."/>
            <person name="Weakley A."/>
            <person name="Yan J."/>
            <person name="Brumbaugh A.R."/>
            <person name="Higginbottom S."/>
            <person name="Dimas A."/>
            <person name="Shiver A.L."/>
            <person name="Deutschbauer A."/>
            <person name="Neff N."/>
            <person name="Sonnenburg J.L."/>
            <person name="Huang K.C."/>
            <person name="Fischbach M.A."/>
        </authorList>
    </citation>
    <scope>NUCLEOTIDE SEQUENCE</scope>
    <source>
        <strain evidence="3">JC50</strain>
    </source>
</reference>